<keyword evidence="2" id="KW-1185">Reference proteome</keyword>
<accession>A0A0N0MCI5</accession>
<dbReference type="AlphaFoldDB" id="A0A0N0MCI5"/>
<evidence type="ECO:0000313" key="2">
    <source>
        <dbReference type="Proteomes" id="UP000037822"/>
    </source>
</evidence>
<evidence type="ECO:0000313" key="1">
    <source>
        <dbReference type="EMBL" id="KPH82224.1"/>
    </source>
</evidence>
<sequence>MAEPTDMIVPMLREMRADIVARLDQHSTRFDLVDKRLSKIEGHIESFRHALTADTLMSKLVTGEFEERIEALEAKVRELESHK</sequence>
<dbReference type="Proteomes" id="UP000037822">
    <property type="component" value="Unassembled WGS sequence"/>
</dbReference>
<dbReference type="EMBL" id="LGSZ01000022">
    <property type="protein sequence ID" value="KPH82224.1"/>
    <property type="molecule type" value="Genomic_DNA"/>
</dbReference>
<gene>
    <name evidence="1" type="ORF">AE618_04805</name>
</gene>
<reference evidence="1 2" key="1">
    <citation type="submission" date="2015-07" db="EMBL/GenBank/DDBJ databases">
        <title>Whole genome sequencing of Bosea vaviloviae isolated from cave pool.</title>
        <authorList>
            <person name="Tan N.E.H."/>
            <person name="Lee Y.P."/>
            <person name="Gan H.M."/>
            <person name="Barton H."/>
            <person name="Savka M.A."/>
        </authorList>
    </citation>
    <scope>NUCLEOTIDE SEQUENCE [LARGE SCALE GENOMIC DNA]</scope>
    <source>
        <strain evidence="1 2">SD260</strain>
    </source>
</reference>
<protein>
    <submittedName>
        <fullName evidence="1">Uncharacterized protein</fullName>
    </submittedName>
</protein>
<name>A0A0N0MCI5_9HYPH</name>
<dbReference type="PATRIC" id="fig|1526658.3.peg.3298"/>
<proteinExistence type="predicted"/>
<dbReference type="RefSeq" id="WP_054207887.1">
    <property type="nucleotide sequence ID" value="NZ_LGSZ01000022.1"/>
</dbReference>
<organism evidence="1 2">
    <name type="scientific">Bosea vaviloviae</name>
    <dbReference type="NCBI Taxonomy" id="1526658"/>
    <lineage>
        <taxon>Bacteria</taxon>
        <taxon>Pseudomonadati</taxon>
        <taxon>Pseudomonadota</taxon>
        <taxon>Alphaproteobacteria</taxon>
        <taxon>Hyphomicrobiales</taxon>
        <taxon>Boseaceae</taxon>
        <taxon>Bosea</taxon>
    </lineage>
</organism>
<dbReference type="OrthoDB" id="7916371at2"/>
<comment type="caution">
    <text evidence="1">The sequence shown here is derived from an EMBL/GenBank/DDBJ whole genome shotgun (WGS) entry which is preliminary data.</text>
</comment>